<dbReference type="InterPro" id="IPR000504">
    <property type="entry name" value="RRM_dom"/>
</dbReference>
<feature type="compositionally biased region" description="Acidic residues" evidence="6">
    <location>
        <begin position="290"/>
        <end position="305"/>
    </location>
</feature>
<dbReference type="PANTHER" id="PTHR48039">
    <property type="entry name" value="RNA-BINDING MOTIF PROTEIN 14B"/>
    <property type="match status" value="1"/>
</dbReference>
<evidence type="ECO:0000313" key="8">
    <source>
        <dbReference type="EMBL" id="GJN88049.1"/>
    </source>
</evidence>
<dbReference type="EMBL" id="BQKY01000002">
    <property type="protein sequence ID" value="GJN88049.1"/>
    <property type="molecule type" value="Genomic_DNA"/>
</dbReference>
<feature type="compositionally biased region" description="Basic and acidic residues" evidence="6">
    <location>
        <begin position="1098"/>
        <end position="1113"/>
    </location>
</feature>
<feature type="compositionally biased region" description="Basic residues" evidence="6">
    <location>
        <begin position="1120"/>
        <end position="1131"/>
    </location>
</feature>
<feature type="compositionally biased region" description="Gly residues" evidence="6">
    <location>
        <begin position="28"/>
        <end position="52"/>
    </location>
</feature>
<feature type="compositionally biased region" description="Acidic residues" evidence="6">
    <location>
        <begin position="604"/>
        <end position="613"/>
    </location>
</feature>
<dbReference type="InterPro" id="IPR051945">
    <property type="entry name" value="RRM_MRD1_RNA_proc_ribogen"/>
</dbReference>
<feature type="compositionally biased region" description="Basic and acidic residues" evidence="6">
    <location>
        <begin position="971"/>
        <end position="987"/>
    </location>
</feature>
<evidence type="ECO:0000256" key="6">
    <source>
        <dbReference type="SAM" id="MobiDB-lite"/>
    </source>
</evidence>
<dbReference type="PANTHER" id="PTHR48039:SF5">
    <property type="entry name" value="RNA-BINDING PROTEIN 28"/>
    <property type="match status" value="1"/>
</dbReference>
<dbReference type="InterPro" id="IPR034808">
    <property type="entry name" value="Nop4p_RRM3"/>
</dbReference>
<dbReference type="AlphaFoldDB" id="A0AAV5GDT1"/>
<accession>A0AAV5GDT1</accession>
<evidence type="ECO:0000256" key="2">
    <source>
        <dbReference type="ARBA" id="ARBA00022737"/>
    </source>
</evidence>
<feature type="region of interest" description="Disordered" evidence="6">
    <location>
        <begin position="490"/>
        <end position="623"/>
    </location>
</feature>
<dbReference type="CDD" id="cd00590">
    <property type="entry name" value="RRM_SF"/>
    <property type="match status" value="1"/>
</dbReference>
<feature type="domain" description="RRM" evidence="7">
    <location>
        <begin position="103"/>
        <end position="233"/>
    </location>
</feature>
<dbReference type="GO" id="GO:0003729">
    <property type="term" value="F:mRNA binding"/>
    <property type="evidence" value="ECO:0007669"/>
    <property type="project" value="TreeGrafter"/>
</dbReference>
<keyword evidence="4" id="KW-0539">Nucleus</keyword>
<evidence type="ECO:0000256" key="5">
    <source>
        <dbReference type="PROSITE-ProRule" id="PRU00176"/>
    </source>
</evidence>
<feature type="compositionally biased region" description="Basic and acidic residues" evidence="6">
    <location>
        <begin position="236"/>
        <end position="266"/>
    </location>
</feature>
<feature type="compositionally biased region" description="Basic and acidic residues" evidence="6">
    <location>
        <begin position="53"/>
        <end position="68"/>
    </location>
</feature>
<dbReference type="Gene3D" id="3.30.70.330">
    <property type="match status" value="3"/>
</dbReference>
<dbReference type="PROSITE" id="PS50102">
    <property type="entry name" value="RRM"/>
    <property type="match status" value="3"/>
</dbReference>
<dbReference type="Pfam" id="PF00076">
    <property type="entry name" value="RRM_1"/>
    <property type="match status" value="2"/>
</dbReference>
<dbReference type="SUPFAM" id="SSF54928">
    <property type="entry name" value="RNA-binding domain, RBD"/>
    <property type="match status" value="3"/>
</dbReference>
<feature type="region of interest" description="Disordered" evidence="6">
    <location>
        <begin position="971"/>
        <end position="996"/>
    </location>
</feature>
<feature type="compositionally biased region" description="Acidic residues" evidence="6">
    <location>
        <begin position="1038"/>
        <end position="1049"/>
    </location>
</feature>
<feature type="region of interest" description="Disordered" evidence="6">
    <location>
        <begin position="1014"/>
        <end position="1131"/>
    </location>
</feature>
<comment type="subcellular location">
    <subcellularLocation>
        <location evidence="1">Nucleus</location>
    </subcellularLocation>
</comment>
<sequence>MPAPKRYFDQDSSAGPNPAKRSRSDGPPRGGGGRGRGGGGRGGRGGRGGGRGGQRDERPKKEPFKPKEGFIAAGLKAYADASADASKTAEQSADSADPNAHHTTLYLSHLPPTLTSPQLTLIFSSYAPVRAAFVVSSSQGGAGNDAPAFAGSSANMISLKAGRDRTGKAASRGFGYVRFVLRSDAEQCLVEWGGKDGLPRSAVRELEGQAGLEGVNWDEVCGSGGIRMSWAKKKLREGEKPEGGEKRVKKEKKGADGADDEEKKPAWDYNAPRTVAIMGLPVQPRTDAAGDAEAEGAEEDKEAGDESAMQVDEADEGAAAEGEDDGEKKGKELDWKKAIRQRARKIGEVENVRFPWRLASGEQAALVVMDTPRHAHDLMSKLNNHVFRGVLVSAAVKSSWDLCQRLGQAKGGGRLLVRNLGFDVDVPDLRAAFARFGPLHSIILPRDAATSRARGFAFIYYATRSHAEAALKAVNGTRIYAGMAAERIASEGGKEGKKKEVREKKKAEKAQSQGGGGEKGRVVAVDWALGKDEWKKTQDGDDDAAASADEEDGSASEGESDEDSEEESDEDEDEEDSDMSPVPEDLEQDSDMSPEPEGSRAKEQEDEDEDADEQDTKQEQGTTLFVRNISFEATEAELYDLFKQFGPVRYARIVYDPTTKRSRGTAFVCFWQGEHAAAVLNESKSLNEGLFGETSTKKTSLLMADPGSSTASRLALHGRVLAAVPAVSKGDADKLREDRDKKGGAKLDRRNLYLMREGVIFPSWAIAKTLSAADMDARQSSFDARKGLLRSNPSLYISRTRLSIRQIPLYVSDGMLKRLANHAIKEFDRAVKAGEQKALTEEELVTFVPDASGAKEPTWNKVERKKGIPLGKVRQSKILRQNDRVDPVTGLGRSKGYGFLELGTHADALRVLRWANANKEVNRLFRGWWREELDKLVDQVEKGEGKVGKGIKPAERDDRLKRLLEKRRELEDEEKLAQEKEAKREAQGRAAAGEGGRSSKCLIIEFSIENAVTTKRRAEKAERAREKARRAKERGGEESEDEEGSDAETESASPQKKGGKKGDKKGDKKGKKGGNKRKAGDDDDEGASPSKRARKGAKKDGDTAEEGPAKEGARIGSLIGRKRKMRAKGKK</sequence>
<feature type="domain" description="RRM" evidence="7">
    <location>
        <begin position="413"/>
        <end position="506"/>
    </location>
</feature>
<feature type="domain" description="RRM" evidence="7">
    <location>
        <begin position="622"/>
        <end position="706"/>
    </location>
</feature>
<evidence type="ECO:0000256" key="4">
    <source>
        <dbReference type="ARBA" id="ARBA00023242"/>
    </source>
</evidence>
<feature type="region of interest" description="Disordered" evidence="6">
    <location>
        <begin position="1"/>
        <end position="68"/>
    </location>
</feature>
<dbReference type="FunFam" id="3.30.70.330:FF:000406">
    <property type="entry name" value="Related to Nucleolar protein NOP4"/>
    <property type="match status" value="1"/>
</dbReference>
<gene>
    <name evidence="8" type="ORF">Rhopal_001005-T1</name>
</gene>
<feature type="compositionally biased region" description="Basic residues" evidence="6">
    <location>
        <begin position="1067"/>
        <end position="1077"/>
    </location>
</feature>
<feature type="compositionally biased region" description="Acidic residues" evidence="6">
    <location>
        <begin position="540"/>
        <end position="594"/>
    </location>
</feature>
<evidence type="ECO:0000256" key="1">
    <source>
        <dbReference type="ARBA" id="ARBA00004123"/>
    </source>
</evidence>
<evidence type="ECO:0000256" key="3">
    <source>
        <dbReference type="ARBA" id="ARBA00022884"/>
    </source>
</evidence>
<dbReference type="CDD" id="cd12676">
    <property type="entry name" value="RRM3_Nop4p"/>
    <property type="match status" value="1"/>
</dbReference>
<dbReference type="SMART" id="SM00360">
    <property type="entry name" value="RRM"/>
    <property type="match status" value="3"/>
</dbReference>
<dbReference type="GO" id="GO:0005730">
    <property type="term" value="C:nucleolus"/>
    <property type="evidence" value="ECO:0007669"/>
    <property type="project" value="TreeGrafter"/>
</dbReference>
<organism evidence="8 9">
    <name type="scientific">Rhodotorula paludigena</name>
    <dbReference type="NCBI Taxonomy" id="86838"/>
    <lineage>
        <taxon>Eukaryota</taxon>
        <taxon>Fungi</taxon>
        <taxon>Dikarya</taxon>
        <taxon>Basidiomycota</taxon>
        <taxon>Pucciniomycotina</taxon>
        <taxon>Microbotryomycetes</taxon>
        <taxon>Sporidiobolales</taxon>
        <taxon>Sporidiobolaceae</taxon>
        <taxon>Rhodotorula</taxon>
    </lineage>
</organism>
<feature type="region of interest" description="Disordered" evidence="6">
    <location>
        <begin position="232"/>
        <end position="331"/>
    </location>
</feature>
<name>A0AAV5GDT1_9BASI</name>
<evidence type="ECO:0000313" key="9">
    <source>
        <dbReference type="Proteomes" id="UP001342314"/>
    </source>
</evidence>
<proteinExistence type="predicted"/>
<keyword evidence="2" id="KW-0677">Repeat</keyword>
<keyword evidence="9" id="KW-1185">Reference proteome</keyword>
<evidence type="ECO:0000259" key="7">
    <source>
        <dbReference type="PROSITE" id="PS50102"/>
    </source>
</evidence>
<keyword evidence="3 5" id="KW-0694">RNA-binding</keyword>
<dbReference type="InterPro" id="IPR012677">
    <property type="entry name" value="Nucleotide-bd_a/b_plait_sf"/>
</dbReference>
<protein>
    <recommendedName>
        <fullName evidence="7">RRM domain-containing protein</fullName>
    </recommendedName>
</protein>
<feature type="compositionally biased region" description="Acidic residues" evidence="6">
    <location>
        <begin position="312"/>
        <end position="325"/>
    </location>
</feature>
<reference evidence="8 9" key="1">
    <citation type="submission" date="2021-12" db="EMBL/GenBank/DDBJ databases">
        <title>High titer production of polyol ester of fatty acids by Rhodotorula paludigena BS15 towards product separation-free biomass refinery.</title>
        <authorList>
            <person name="Mano J."/>
            <person name="Ono H."/>
            <person name="Tanaka T."/>
            <person name="Naito K."/>
            <person name="Sushida H."/>
            <person name="Ike M."/>
            <person name="Tokuyasu K."/>
            <person name="Kitaoka M."/>
        </authorList>
    </citation>
    <scope>NUCLEOTIDE SEQUENCE [LARGE SCALE GENOMIC DNA]</scope>
    <source>
        <strain evidence="8 9">BS15</strain>
    </source>
</reference>
<dbReference type="Proteomes" id="UP001342314">
    <property type="component" value="Unassembled WGS sequence"/>
</dbReference>
<comment type="caution">
    <text evidence="8">The sequence shown here is derived from an EMBL/GenBank/DDBJ whole genome shotgun (WGS) entry which is preliminary data.</text>
</comment>
<feature type="compositionally biased region" description="Basic and acidic residues" evidence="6">
    <location>
        <begin position="529"/>
        <end position="539"/>
    </location>
</feature>
<feature type="compositionally biased region" description="Basic and acidic residues" evidence="6">
    <location>
        <begin position="490"/>
        <end position="509"/>
    </location>
</feature>
<dbReference type="InterPro" id="IPR035979">
    <property type="entry name" value="RBD_domain_sf"/>
</dbReference>